<feature type="region of interest" description="Disordered" evidence="5">
    <location>
        <begin position="1"/>
        <end position="23"/>
    </location>
</feature>
<evidence type="ECO:0000259" key="6">
    <source>
        <dbReference type="PROSITE" id="PS50600"/>
    </source>
</evidence>
<feature type="compositionally biased region" description="Acidic residues" evidence="5">
    <location>
        <begin position="492"/>
        <end position="505"/>
    </location>
</feature>
<dbReference type="GO" id="GO:0005634">
    <property type="term" value="C:nucleus"/>
    <property type="evidence" value="ECO:0007669"/>
    <property type="project" value="TreeGrafter"/>
</dbReference>
<evidence type="ECO:0000256" key="2">
    <source>
        <dbReference type="ARBA" id="ARBA00022670"/>
    </source>
</evidence>
<protein>
    <recommendedName>
        <fullName evidence="6">Ubiquitin-like protease family profile domain-containing protein</fullName>
    </recommendedName>
</protein>
<comment type="similarity">
    <text evidence="1">Belongs to the peptidase C48 family.</text>
</comment>
<dbReference type="PANTHER" id="PTHR12606">
    <property type="entry name" value="SENTRIN/SUMO-SPECIFIC PROTEASE"/>
    <property type="match status" value="1"/>
</dbReference>
<dbReference type="PANTHER" id="PTHR12606:SF141">
    <property type="entry name" value="GH15225P-RELATED"/>
    <property type="match status" value="1"/>
</dbReference>
<evidence type="ECO:0000313" key="7">
    <source>
        <dbReference type="EMBL" id="KAK7054101.1"/>
    </source>
</evidence>
<sequence>MDKQQSDASADNPPRRGRKKFQFIQRGKAALNAKIKKVLRPRSPTLPPDAPGPEAAGGLPLRGEDAHEALLAGEQYGVASERIEAHQAPVLLQVINYSAQGYKLVDIINTEDLPQWFHEQFEITADNLAVVKIWQKGEHEDVDQSRLWLLMFSRFLRLQIMDRARRFGARATAIQRDLVGQFLLPSSSGGSVQLPEHRIPTQKQVRVMVSTSKHRTRLARNPFRATWLMVKRNSRDMYYYNPHDFEAPDHKSKFTVAITDNFSLDSTILNTAAPNGTLFMDSTHRLHNENRAATTVLCTANEGKHVMPVGAYLISANIQASTIKDWFVETIRKIEARAQEVAADKSRIHHRDPAATDRLYARCQRIAANGKFDFTNINIDKSRSEYNGIVEALLELGITNYYIRLCQFHVIFAILRFDFDNGDQGLGFTIPVTMKAQILILFRALQRCRSMDQWEDAKRTFHAGLVDLLGETDQDTLTKAAAAERIATLHLEEEEEESSSSEDESPQPKARARSKRVPQPNTKKAKNAGKPVLQVVQEYFDQNWFVEPWIKLFTDIGMPPGQSRDDTWNTNNWAETAFKQFNAVFLDNKHNKRIDQLASIILNHHLPYFRFFPTPDRGPSKAFLQLNHDANKLWETEMVTPSAVPDTFMVRRVEKDGPVQHTVVLMPLSCTCSDYKYTGKACVDIVAARIYRKAGPNSNWKGTYGYSPRFIKKRGPAKRVRIHRNSLLYFSDRRDLARRAARAERLRRLYVPRPSSSPSVPPPPPPPLSAPPPLSLPPIAPRDSDRFLNAEDASITTLQNTALWFHPRYKLRLDEMGVFVTLMNSCAIAVERGIIFLAGPPELGFRRHLHAIDWMQPLSVQQLRQANAHMLADLVESRHQQTVNRIVYFECRADHWTMFHHALRTDPPTLTWHNSLSIPEDNSLLLDIRDQRLLHQFFLPNRPKASPAALGPRYGVPTYHGLQKDDFTCGFWAVLIGFSALLDFDPCGIVIGAHYLKTLLRPLYSSFLRDETGVVASLLRDTFRVFKPRVDLQHLPATSVICPRPHQYERAAPASSLRDPATIWTLLLPEAHDVALDPHYSDLLTRIDAGDEHWHIVGDISIPPSRLKMLIEPEWTSEFVIDGYLELLIQDLSDDLVDPKVKRNPRGIPPPARSNPRLGQRKRWFEDVNIFDLELMIAPIFWRNHWLLAVVFFKEKRIRIYDSWTTRSAQRGSAVYGRLYEVLLWEHKQLFGGESLPADWEGADTAMTTVIPRQVNTYDCGIYTLAFAQAMVQGVDPALMVFTPTSAARGRKVIANRLCRAIHDDARNAAALGIQVEEAPQTSQGSNTKSTRSLPARPVGHVVFFQNPKRSNQWLPAKTISLTEEHATMEWMCELLWLEENKRPCGQFVCLTEDWTQSARKIYEARDLAEIQWPASMLGHARYPSYASPSGRLLILALTAYKGMLVDQFLSRQPESTLFAQIKGDYVNRGPPRMTELSSGRAVEVSFELVLFPSFSLWRVPPHERLIFDLTNEIVEEVIDGVEGEDNRKALTHETEAIAAVSLCVAYVSRLTEQSEENVYAALKEGRVEWAKTDSEELRDIYGEACGGWLEVEQLKIAVPNLPPPIPIIIP</sequence>
<dbReference type="GO" id="GO:0016929">
    <property type="term" value="F:deSUMOylase activity"/>
    <property type="evidence" value="ECO:0007669"/>
    <property type="project" value="TreeGrafter"/>
</dbReference>
<evidence type="ECO:0000256" key="4">
    <source>
        <dbReference type="ARBA" id="ARBA00022807"/>
    </source>
</evidence>
<dbReference type="GO" id="GO:0016926">
    <property type="term" value="P:protein desumoylation"/>
    <property type="evidence" value="ECO:0007669"/>
    <property type="project" value="TreeGrafter"/>
</dbReference>
<reference evidence="7 8" key="1">
    <citation type="journal article" date="2024" name="J Genomics">
        <title>Draft genome sequencing and assembly of Favolaschia claudopus CIRM-BRFM 2984 isolated from oak limbs.</title>
        <authorList>
            <person name="Navarro D."/>
            <person name="Drula E."/>
            <person name="Chaduli D."/>
            <person name="Cazenave R."/>
            <person name="Ahrendt S."/>
            <person name="Wang J."/>
            <person name="Lipzen A."/>
            <person name="Daum C."/>
            <person name="Barry K."/>
            <person name="Grigoriev I.V."/>
            <person name="Favel A."/>
            <person name="Rosso M.N."/>
            <person name="Martin F."/>
        </authorList>
    </citation>
    <scope>NUCLEOTIDE SEQUENCE [LARGE SCALE GENOMIC DNA]</scope>
    <source>
        <strain evidence="7 8">CIRM-BRFM 2984</strain>
    </source>
</reference>
<dbReference type="Proteomes" id="UP001362999">
    <property type="component" value="Unassembled WGS sequence"/>
</dbReference>
<evidence type="ECO:0000313" key="8">
    <source>
        <dbReference type="Proteomes" id="UP001362999"/>
    </source>
</evidence>
<feature type="domain" description="Ubiquitin-like protease family profile" evidence="6">
    <location>
        <begin position="1100"/>
        <end position="1271"/>
    </location>
</feature>
<dbReference type="Pfam" id="PF02902">
    <property type="entry name" value="Peptidase_C48"/>
    <property type="match status" value="1"/>
</dbReference>
<evidence type="ECO:0000256" key="1">
    <source>
        <dbReference type="ARBA" id="ARBA00005234"/>
    </source>
</evidence>
<keyword evidence="8" id="KW-1185">Reference proteome</keyword>
<feature type="region of interest" description="Disordered" evidence="5">
    <location>
        <begin position="491"/>
        <end position="528"/>
    </location>
</feature>
<dbReference type="PROSITE" id="PS50600">
    <property type="entry name" value="ULP_PROTEASE"/>
    <property type="match status" value="1"/>
</dbReference>
<organism evidence="7 8">
    <name type="scientific">Favolaschia claudopus</name>
    <dbReference type="NCBI Taxonomy" id="2862362"/>
    <lineage>
        <taxon>Eukaryota</taxon>
        <taxon>Fungi</taxon>
        <taxon>Dikarya</taxon>
        <taxon>Basidiomycota</taxon>
        <taxon>Agaricomycotina</taxon>
        <taxon>Agaricomycetes</taxon>
        <taxon>Agaricomycetidae</taxon>
        <taxon>Agaricales</taxon>
        <taxon>Marasmiineae</taxon>
        <taxon>Mycenaceae</taxon>
        <taxon>Favolaschia</taxon>
    </lineage>
</organism>
<feature type="compositionally biased region" description="Pro residues" evidence="5">
    <location>
        <begin position="759"/>
        <end position="776"/>
    </location>
</feature>
<feature type="compositionally biased region" description="Polar residues" evidence="5">
    <location>
        <begin position="1320"/>
        <end position="1333"/>
    </location>
</feature>
<dbReference type="InterPro" id="IPR038765">
    <property type="entry name" value="Papain-like_cys_pep_sf"/>
</dbReference>
<comment type="caution">
    <text evidence="7">The sequence shown here is derived from an EMBL/GenBank/DDBJ whole genome shotgun (WGS) entry which is preliminary data.</text>
</comment>
<feature type="region of interest" description="Disordered" evidence="5">
    <location>
        <begin position="37"/>
        <end position="58"/>
    </location>
</feature>
<dbReference type="GO" id="GO:0006508">
    <property type="term" value="P:proteolysis"/>
    <property type="evidence" value="ECO:0007669"/>
    <property type="project" value="UniProtKB-KW"/>
</dbReference>
<keyword evidence="2" id="KW-0645">Protease</keyword>
<feature type="region of interest" description="Disordered" evidence="5">
    <location>
        <begin position="1315"/>
        <end position="1334"/>
    </location>
</feature>
<dbReference type="Gene3D" id="3.40.395.10">
    <property type="entry name" value="Adenoviral Proteinase, Chain A"/>
    <property type="match status" value="1"/>
</dbReference>
<dbReference type="SUPFAM" id="SSF54001">
    <property type="entry name" value="Cysteine proteinases"/>
    <property type="match status" value="1"/>
</dbReference>
<accession>A0AAW0DT92</accession>
<keyword evidence="3" id="KW-0378">Hydrolase</keyword>
<feature type="region of interest" description="Disordered" evidence="5">
    <location>
        <begin position="752"/>
        <end position="776"/>
    </location>
</feature>
<keyword evidence="4" id="KW-0788">Thiol protease</keyword>
<dbReference type="InterPro" id="IPR003653">
    <property type="entry name" value="Peptidase_C48_C"/>
</dbReference>
<name>A0AAW0DT92_9AGAR</name>
<evidence type="ECO:0000256" key="5">
    <source>
        <dbReference type="SAM" id="MobiDB-lite"/>
    </source>
</evidence>
<evidence type="ECO:0000256" key="3">
    <source>
        <dbReference type="ARBA" id="ARBA00022801"/>
    </source>
</evidence>
<gene>
    <name evidence="7" type="ORF">R3P38DRAFT_2602237</name>
</gene>
<proteinExistence type="inferred from homology"/>
<dbReference type="EMBL" id="JAWWNJ010000006">
    <property type="protein sequence ID" value="KAK7054101.1"/>
    <property type="molecule type" value="Genomic_DNA"/>
</dbReference>